<dbReference type="AlphaFoldDB" id="A0A9K3D0Q5"/>
<keyword evidence="3" id="KW-1185">Reference proteome</keyword>
<comment type="caution">
    <text evidence="2">The sequence shown here is derived from an EMBL/GenBank/DDBJ whole genome shotgun (WGS) entry which is preliminary data.</text>
</comment>
<evidence type="ECO:0000313" key="2">
    <source>
        <dbReference type="EMBL" id="GIQ86958.1"/>
    </source>
</evidence>
<proteinExistence type="predicted"/>
<feature type="region of interest" description="Disordered" evidence="1">
    <location>
        <begin position="25"/>
        <end position="70"/>
    </location>
</feature>
<name>A0A9K3D0Q5_9EUKA</name>
<sequence length="70" mass="7772">MGLLGTIYEELQMYVMAFSPQRASQMIRGQRPPFNTEGSRTHSTSTHRRDNTRGTSSGLGRTFQMSACGS</sequence>
<gene>
    <name evidence="2" type="ORF">KIPB_008905</name>
</gene>
<feature type="compositionally biased region" description="Polar residues" evidence="1">
    <location>
        <begin position="53"/>
        <end position="70"/>
    </location>
</feature>
<accession>A0A9K3D0Q5</accession>
<dbReference type="Proteomes" id="UP000265618">
    <property type="component" value="Unassembled WGS sequence"/>
</dbReference>
<evidence type="ECO:0000256" key="1">
    <source>
        <dbReference type="SAM" id="MobiDB-lite"/>
    </source>
</evidence>
<reference evidence="2 3" key="1">
    <citation type="journal article" date="2018" name="PLoS ONE">
        <title>The draft genome of Kipferlia bialata reveals reductive genome evolution in fornicate parasites.</title>
        <authorList>
            <person name="Tanifuji G."/>
            <person name="Takabayashi S."/>
            <person name="Kume K."/>
            <person name="Takagi M."/>
            <person name="Nakayama T."/>
            <person name="Kamikawa R."/>
            <person name="Inagaki Y."/>
            <person name="Hashimoto T."/>
        </authorList>
    </citation>
    <scope>NUCLEOTIDE SEQUENCE [LARGE SCALE GENOMIC DNA]</scope>
    <source>
        <strain evidence="2">NY0173</strain>
    </source>
</reference>
<evidence type="ECO:0000313" key="3">
    <source>
        <dbReference type="Proteomes" id="UP000265618"/>
    </source>
</evidence>
<dbReference type="EMBL" id="BDIP01002880">
    <property type="protein sequence ID" value="GIQ86958.1"/>
    <property type="molecule type" value="Genomic_DNA"/>
</dbReference>
<organism evidence="2 3">
    <name type="scientific">Kipferlia bialata</name>
    <dbReference type="NCBI Taxonomy" id="797122"/>
    <lineage>
        <taxon>Eukaryota</taxon>
        <taxon>Metamonada</taxon>
        <taxon>Carpediemonas-like organisms</taxon>
        <taxon>Kipferlia</taxon>
    </lineage>
</organism>
<protein>
    <submittedName>
        <fullName evidence="2">Uncharacterized protein</fullName>
    </submittedName>
</protein>